<evidence type="ECO:0000256" key="2">
    <source>
        <dbReference type="SAM" id="Phobius"/>
    </source>
</evidence>
<dbReference type="InterPro" id="IPR003675">
    <property type="entry name" value="Rce1/LyrA-like_dom"/>
</dbReference>
<keyword evidence="2" id="KW-0812">Transmembrane</keyword>
<dbReference type="Pfam" id="PF02517">
    <property type="entry name" value="Rce1-like"/>
    <property type="match status" value="1"/>
</dbReference>
<comment type="caution">
    <text evidence="4">The sequence shown here is derived from an EMBL/GenBank/DDBJ whole genome shotgun (WGS) entry which is preliminary data.</text>
</comment>
<keyword evidence="2" id="KW-1133">Transmembrane helix</keyword>
<dbReference type="Proteomes" id="UP001596310">
    <property type="component" value="Unassembled WGS sequence"/>
</dbReference>
<feature type="transmembrane region" description="Helical" evidence="2">
    <location>
        <begin position="37"/>
        <end position="57"/>
    </location>
</feature>
<evidence type="ECO:0000313" key="5">
    <source>
        <dbReference type="Proteomes" id="UP001596310"/>
    </source>
</evidence>
<evidence type="ECO:0000313" key="4">
    <source>
        <dbReference type="EMBL" id="MFC6316120.1"/>
    </source>
</evidence>
<name>A0ABW1UU15_9LACO</name>
<keyword evidence="5" id="KW-1185">Reference proteome</keyword>
<evidence type="ECO:0000259" key="3">
    <source>
        <dbReference type="Pfam" id="PF02517"/>
    </source>
</evidence>
<feature type="transmembrane region" description="Helical" evidence="2">
    <location>
        <begin position="161"/>
        <end position="181"/>
    </location>
</feature>
<dbReference type="RefSeq" id="WP_125597215.1">
    <property type="nucleotide sequence ID" value="NZ_JBHSSM010000024.1"/>
</dbReference>
<feature type="transmembrane region" description="Helical" evidence="2">
    <location>
        <begin position="77"/>
        <end position="104"/>
    </location>
</feature>
<proteinExistence type="inferred from homology"/>
<organism evidence="4 5">
    <name type="scientific">Lapidilactobacillus achengensis</name>
    <dbReference type="NCBI Taxonomy" id="2486000"/>
    <lineage>
        <taxon>Bacteria</taxon>
        <taxon>Bacillati</taxon>
        <taxon>Bacillota</taxon>
        <taxon>Bacilli</taxon>
        <taxon>Lactobacillales</taxon>
        <taxon>Lactobacillaceae</taxon>
        <taxon>Lapidilactobacillus</taxon>
    </lineage>
</organism>
<feature type="domain" description="CAAX prenyl protease 2/Lysostaphin resistance protein A-like" evidence="3">
    <location>
        <begin position="124"/>
        <end position="212"/>
    </location>
</feature>
<feature type="transmembrane region" description="Helical" evidence="2">
    <location>
        <begin position="124"/>
        <end position="149"/>
    </location>
</feature>
<keyword evidence="2" id="KW-0472">Membrane</keyword>
<feature type="transmembrane region" description="Helical" evidence="2">
    <location>
        <begin position="201"/>
        <end position="221"/>
    </location>
</feature>
<sequence>MKSPASRLGNSVRFIIFFALAIVTTWLRNMTFDQNKISGLFGLLFFSIAALTLLFFIRQFNLEKRYFSDRLNSLSDVFNNAFGFVIVMFLAVGGLTLLIAWLQVDGKLPVFSQEATGFEVVDMGFWLNILMSGILMPIVNQYLVSGFFFNYFFRVESHLNIVLGMLLSGLLFALLQFQPWFMPAFLQASFGWLFALSYLRTNNLTVPIFLNIFSAILFIVLG</sequence>
<comment type="similarity">
    <text evidence="1">Belongs to the UPF0177 family.</text>
</comment>
<accession>A0ABW1UU15</accession>
<feature type="transmembrane region" description="Helical" evidence="2">
    <location>
        <begin position="12"/>
        <end position="31"/>
    </location>
</feature>
<reference evidence="5" key="1">
    <citation type="journal article" date="2019" name="Int. J. Syst. Evol. Microbiol.">
        <title>The Global Catalogue of Microorganisms (GCM) 10K type strain sequencing project: providing services to taxonomists for standard genome sequencing and annotation.</title>
        <authorList>
            <consortium name="The Broad Institute Genomics Platform"/>
            <consortium name="The Broad Institute Genome Sequencing Center for Infectious Disease"/>
            <person name="Wu L."/>
            <person name="Ma J."/>
        </authorList>
    </citation>
    <scope>NUCLEOTIDE SEQUENCE [LARGE SCALE GENOMIC DNA]</scope>
    <source>
        <strain evidence="5">CCM 8897</strain>
    </source>
</reference>
<gene>
    <name evidence="4" type="ORF">ACFQHW_11145</name>
</gene>
<evidence type="ECO:0000256" key="1">
    <source>
        <dbReference type="ARBA" id="ARBA00009067"/>
    </source>
</evidence>
<dbReference type="EMBL" id="JBHSSM010000024">
    <property type="protein sequence ID" value="MFC6316120.1"/>
    <property type="molecule type" value="Genomic_DNA"/>
</dbReference>
<protein>
    <submittedName>
        <fullName evidence="4">Type II CAAX prenyl endopeptidase Rce1 family protein</fullName>
    </submittedName>
</protein>